<name>A0AA41MXW8_SCICA</name>
<sequence length="116" mass="13378">MTRTLLTKKKEREENIGGAEWLQIKATDFSYRPNMICSFPHENEVEIVTPVSDKPLELEEQEKQMKDSSNLIYEQKKPLYLDTEECGPLADIPSFEMEGSKFFMETQDAALEITPS</sequence>
<dbReference type="AlphaFoldDB" id="A0AA41MXW8"/>
<organism evidence="1 2">
    <name type="scientific">Sciurus carolinensis</name>
    <name type="common">Eastern gray squirrel</name>
    <dbReference type="NCBI Taxonomy" id="30640"/>
    <lineage>
        <taxon>Eukaryota</taxon>
        <taxon>Metazoa</taxon>
        <taxon>Chordata</taxon>
        <taxon>Craniata</taxon>
        <taxon>Vertebrata</taxon>
        <taxon>Euteleostomi</taxon>
        <taxon>Mammalia</taxon>
        <taxon>Eutheria</taxon>
        <taxon>Euarchontoglires</taxon>
        <taxon>Glires</taxon>
        <taxon>Rodentia</taxon>
        <taxon>Sciuromorpha</taxon>
        <taxon>Sciuridae</taxon>
        <taxon>Sciurinae</taxon>
        <taxon>Sciurini</taxon>
        <taxon>Sciurus</taxon>
    </lineage>
</organism>
<evidence type="ECO:0000313" key="1">
    <source>
        <dbReference type="EMBL" id="MBZ3880053.1"/>
    </source>
</evidence>
<proteinExistence type="predicted"/>
<dbReference type="EMBL" id="JAATJV010370899">
    <property type="protein sequence ID" value="MBZ3880053.1"/>
    <property type="molecule type" value="Genomic_DNA"/>
</dbReference>
<gene>
    <name evidence="1" type="ORF">SUZIE_155995</name>
</gene>
<protein>
    <submittedName>
        <fullName evidence="1">General transcription factor 3C polypeptide 6</fullName>
    </submittedName>
</protein>
<comment type="caution">
    <text evidence="1">The sequence shown here is derived from an EMBL/GenBank/DDBJ whole genome shotgun (WGS) entry which is preliminary data.</text>
</comment>
<evidence type="ECO:0000313" key="2">
    <source>
        <dbReference type="Proteomes" id="UP001166674"/>
    </source>
</evidence>
<keyword evidence="2" id="KW-1185">Reference proteome</keyword>
<reference evidence="1" key="1">
    <citation type="submission" date="2020-03" db="EMBL/GenBank/DDBJ databases">
        <title>Studies in the Genomics of Life Span.</title>
        <authorList>
            <person name="Glass D."/>
        </authorList>
    </citation>
    <scope>NUCLEOTIDE SEQUENCE</scope>
    <source>
        <strain evidence="1">SUZIE</strain>
        <tissue evidence="1">Muscle</tissue>
    </source>
</reference>
<dbReference type="Proteomes" id="UP001166674">
    <property type="component" value="Unassembled WGS sequence"/>
</dbReference>
<accession>A0AA41MXW8</accession>